<sequence>MEPTPEHLGDAFAAHLPLAVDPGQREVRVVTISHPQRSQAIPDLRDEAQPADGRRLVRTGTGETDNPPLGHIVVFRHGGTERPVVTRGGLHLRFRMPSVKTGMTEVGEGRGEELLAMQCEVDGNIVQFKCHPYKFDIAFGGPRFTYRPDLAILYRDGRIEIVEVKRTPDDLSTDDKVSLARVREFVRRCGWEFSIRYLEDIRGSRWREHNVANIFGRRAMALTNHESSRAQAVRAKMQQMGWGDLISLVAQHDRKHGNAVVERLIAGGLFTVDFDKPFHDRTILSPTPIVASRPLPGFEGIAA</sequence>
<gene>
    <name evidence="1" type="ORF">GCM10010923_21260</name>
</gene>
<protein>
    <recommendedName>
        <fullName evidence="3">TnsA endonuclease N-terminal domain-containing protein</fullName>
    </recommendedName>
</protein>
<accession>A0ABQ1FFJ8</accession>
<keyword evidence="2" id="KW-1185">Reference proteome</keyword>
<name>A0ABQ1FFJ8_9SPHN</name>
<dbReference type="RefSeq" id="WP_188642661.1">
    <property type="nucleotide sequence ID" value="NZ_BMID01000001.1"/>
</dbReference>
<dbReference type="EMBL" id="BMID01000001">
    <property type="protein sequence ID" value="GGA10455.1"/>
    <property type="molecule type" value="Genomic_DNA"/>
</dbReference>
<reference evidence="2" key="1">
    <citation type="journal article" date="2019" name="Int. J. Syst. Evol. Microbiol.">
        <title>The Global Catalogue of Microorganisms (GCM) 10K type strain sequencing project: providing services to taxonomists for standard genome sequencing and annotation.</title>
        <authorList>
            <consortium name="The Broad Institute Genomics Platform"/>
            <consortium name="The Broad Institute Genome Sequencing Center for Infectious Disease"/>
            <person name="Wu L."/>
            <person name="Ma J."/>
        </authorList>
    </citation>
    <scope>NUCLEOTIDE SEQUENCE [LARGE SCALE GENOMIC DNA]</scope>
    <source>
        <strain evidence="2">CGMCC 1.15297</strain>
    </source>
</reference>
<comment type="caution">
    <text evidence="1">The sequence shown here is derived from an EMBL/GenBank/DDBJ whole genome shotgun (WGS) entry which is preliminary data.</text>
</comment>
<evidence type="ECO:0000313" key="1">
    <source>
        <dbReference type="EMBL" id="GGA10455.1"/>
    </source>
</evidence>
<evidence type="ECO:0000313" key="2">
    <source>
        <dbReference type="Proteomes" id="UP000603317"/>
    </source>
</evidence>
<dbReference type="Proteomes" id="UP000603317">
    <property type="component" value="Unassembled WGS sequence"/>
</dbReference>
<organism evidence="1 2">
    <name type="scientific">Blastomonas marina</name>
    <dbReference type="NCBI Taxonomy" id="1867408"/>
    <lineage>
        <taxon>Bacteria</taxon>
        <taxon>Pseudomonadati</taxon>
        <taxon>Pseudomonadota</taxon>
        <taxon>Alphaproteobacteria</taxon>
        <taxon>Sphingomonadales</taxon>
        <taxon>Sphingomonadaceae</taxon>
        <taxon>Blastomonas</taxon>
    </lineage>
</organism>
<proteinExistence type="predicted"/>
<evidence type="ECO:0008006" key="3">
    <source>
        <dbReference type="Google" id="ProtNLM"/>
    </source>
</evidence>